<dbReference type="Proteomes" id="UP000008909">
    <property type="component" value="Unassembled WGS sequence"/>
</dbReference>
<dbReference type="EMBL" id="DF142865">
    <property type="protein sequence ID" value="GAA48020.1"/>
    <property type="molecule type" value="Genomic_DNA"/>
</dbReference>
<proteinExistence type="predicted"/>
<reference key="2">
    <citation type="submission" date="2011-10" db="EMBL/GenBank/DDBJ databases">
        <title>The genome and transcriptome sequence of Clonorchis sinensis provide insights into the carcinogenic liver fluke.</title>
        <authorList>
            <person name="Wang X."/>
            <person name="Huang Y."/>
            <person name="Chen W."/>
            <person name="Liu H."/>
            <person name="Guo L."/>
            <person name="Chen Y."/>
            <person name="Luo F."/>
            <person name="Zhou W."/>
            <person name="Sun J."/>
            <person name="Mao Q."/>
            <person name="Liang P."/>
            <person name="Zhou C."/>
            <person name="Tian Y."/>
            <person name="Men J."/>
            <person name="Lv X."/>
            <person name="Huang L."/>
            <person name="Zhou J."/>
            <person name="Hu Y."/>
            <person name="Li R."/>
            <person name="Zhang F."/>
            <person name="Lei H."/>
            <person name="Li X."/>
            <person name="Hu X."/>
            <person name="Liang C."/>
            <person name="Xu J."/>
            <person name="Wu Z."/>
            <person name="Yu X."/>
        </authorList>
    </citation>
    <scope>NUCLEOTIDE SEQUENCE</scope>
    <source>
        <strain>Henan</strain>
    </source>
</reference>
<accession>G7Y4Z1</accession>
<name>G7Y4Z1_CLOSI</name>
<evidence type="ECO:0000313" key="2">
    <source>
        <dbReference type="Proteomes" id="UP000008909"/>
    </source>
</evidence>
<organism evidence="1 2">
    <name type="scientific">Clonorchis sinensis</name>
    <name type="common">Chinese liver fluke</name>
    <dbReference type="NCBI Taxonomy" id="79923"/>
    <lineage>
        <taxon>Eukaryota</taxon>
        <taxon>Metazoa</taxon>
        <taxon>Spiralia</taxon>
        <taxon>Lophotrochozoa</taxon>
        <taxon>Platyhelminthes</taxon>
        <taxon>Trematoda</taxon>
        <taxon>Digenea</taxon>
        <taxon>Opisthorchiida</taxon>
        <taxon>Opisthorchiata</taxon>
        <taxon>Opisthorchiidae</taxon>
        <taxon>Clonorchis</taxon>
    </lineage>
</organism>
<sequence length="372" mass="41614">MNFSLNVEIANSVPAGNEHDGTHKSLKRQILKSLRKDWWWTSKAREMEKVFAAKNSSALYQLIRPTGHGKEVTEACIRHVLVRSAARKTLSTLGSGLFESHDDLGGRVQGATVIVNGFEAINCLYKSLWIPTIRVTSFLRPKEGYLQRATEETPSGKYFAMLSIVSFRILRWDLSGRNALKGFFRVRDHGHCLVKRSLVGGFKSLDKGLATLDANITIPTLNLLPRTEKSGECCVALRSAIITPLTFKSVEQVLKFPSEVKKGSLWYKSSKTEDAMWKAGSIGSNREDGARVVELFEIVLTIHSNWTYLVEPLTVFTTAYVVQSFTGKTELNENFQSFDLALTTGPIDDIKEECTENLQEQTAIRNFTASLN</sequence>
<protein>
    <submittedName>
        <fullName evidence="1">Uncharacterized protein</fullName>
    </submittedName>
</protein>
<dbReference type="AlphaFoldDB" id="G7Y4Z1"/>
<keyword evidence="2" id="KW-1185">Reference proteome</keyword>
<gene>
    <name evidence="1" type="ORF">CLF_101085</name>
</gene>
<evidence type="ECO:0000313" key="1">
    <source>
        <dbReference type="EMBL" id="GAA48020.1"/>
    </source>
</evidence>
<reference evidence="1" key="1">
    <citation type="journal article" date="2011" name="Genome Biol.">
        <title>The draft genome of the carcinogenic human liver fluke Clonorchis sinensis.</title>
        <authorList>
            <person name="Wang X."/>
            <person name="Chen W."/>
            <person name="Huang Y."/>
            <person name="Sun J."/>
            <person name="Men J."/>
            <person name="Liu H."/>
            <person name="Luo F."/>
            <person name="Guo L."/>
            <person name="Lv X."/>
            <person name="Deng C."/>
            <person name="Zhou C."/>
            <person name="Fan Y."/>
            <person name="Li X."/>
            <person name="Huang L."/>
            <person name="Hu Y."/>
            <person name="Liang C."/>
            <person name="Hu X."/>
            <person name="Xu J."/>
            <person name="Yu X."/>
        </authorList>
    </citation>
    <scope>NUCLEOTIDE SEQUENCE [LARGE SCALE GENOMIC DNA]</scope>
    <source>
        <strain evidence="1">Henan</strain>
    </source>
</reference>